<evidence type="ECO:0008006" key="6">
    <source>
        <dbReference type="Google" id="ProtNLM"/>
    </source>
</evidence>
<comment type="caution">
    <text evidence="4">The sequence shown here is derived from an EMBL/GenBank/DDBJ whole genome shotgun (WGS) entry which is preliminary data.</text>
</comment>
<sequence>MAGFSRFASPYRAMFRAVGGLLLAGIPFAASAQQLGEAGSSNVSPVSAGVALEYATIGGVQLSIPILRPDSASAVAGDQVASNRQIGTGNVTEIGQIGQGNRAGVAATGAYNTATINQSGRNNAGYGTLEGNGLTLNLNQDGNGNRADLTVSGGTGGSLTVQQTGDGNSATGSVPGGRQVSVVQSGNGLSADVSQIGVQKGFGLVQARR</sequence>
<dbReference type="AlphaFoldDB" id="A0AA37HMH6"/>
<comment type="similarity">
    <text evidence="1">Belongs to the CsgA/CsgB family.</text>
</comment>
<proteinExistence type="inferred from homology"/>
<dbReference type="Proteomes" id="UP001055108">
    <property type="component" value="Unassembled WGS sequence"/>
</dbReference>
<feature type="chain" id="PRO_5041410339" description="Curlin associated repeat protein" evidence="3">
    <location>
        <begin position="33"/>
        <end position="209"/>
    </location>
</feature>
<evidence type="ECO:0000256" key="1">
    <source>
        <dbReference type="ARBA" id="ARBA00009766"/>
    </source>
</evidence>
<dbReference type="GO" id="GO:0007155">
    <property type="term" value="P:cell adhesion"/>
    <property type="evidence" value="ECO:0007669"/>
    <property type="project" value="InterPro"/>
</dbReference>
<dbReference type="EMBL" id="BPQM01000029">
    <property type="protein sequence ID" value="GJD78249.1"/>
    <property type="molecule type" value="Genomic_DNA"/>
</dbReference>
<reference evidence="4" key="2">
    <citation type="submission" date="2021-08" db="EMBL/GenBank/DDBJ databases">
        <authorList>
            <person name="Tani A."/>
            <person name="Ola A."/>
            <person name="Ogura Y."/>
            <person name="Katsura K."/>
            <person name="Hayashi T."/>
        </authorList>
    </citation>
    <scope>NUCLEOTIDE SEQUENCE</scope>
    <source>
        <strain evidence="4">NBRC 103626</strain>
    </source>
</reference>
<keyword evidence="2 3" id="KW-0732">Signal</keyword>
<dbReference type="InterPro" id="IPR009742">
    <property type="entry name" value="Curlin_rpt"/>
</dbReference>
<evidence type="ECO:0000313" key="5">
    <source>
        <dbReference type="Proteomes" id="UP001055108"/>
    </source>
</evidence>
<organism evidence="4 5">
    <name type="scientific">Methylobacterium gregans</name>
    <dbReference type="NCBI Taxonomy" id="374424"/>
    <lineage>
        <taxon>Bacteria</taxon>
        <taxon>Pseudomonadati</taxon>
        <taxon>Pseudomonadota</taxon>
        <taxon>Alphaproteobacteria</taxon>
        <taxon>Hyphomicrobiales</taxon>
        <taxon>Methylobacteriaceae</taxon>
        <taxon>Methylobacterium</taxon>
    </lineage>
</organism>
<keyword evidence="5" id="KW-1185">Reference proteome</keyword>
<accession>A0AA37HMH6</accession>
<name>A0AA37HMH6_9HYPH</name>
<evidence type="ECO:0000313" key="4">
    <source>
        <dbReference type="EMBL" id="GJD78249.1"/>
    </source>
</evidence>
<dbReference type="RefSeq" id="WP_238301963.1">
    <property type="nucleotide sequence ID" value="NZ_BPQM01000029.1"/>
</dbReference>
<feature type="signal peptide" evidence="3">
    <location>
        <begin position="1"/>
        <end position="32"/>
    </location>
</feature>
<dbReference type="Pfam" id="PF07012">
    <property type="entry name" value="Curlin_rpt"/>
    <property type="match status" value="1"/>
</dbReference>
<protein>
    <recommendedName>
        <fullName evidence="6">Curlin associated repeat protein</fullName>
    </recommendedName>
</protein>
<reference evidence="4" key="1">
    <citation type="journal article" date="2016" name="Front. Microbiol.">
        <title>Genome Sequence of the Piezophilic, Mesophilic Sulfate-Reducing Bacterium Desulfovibrio indicus J2T.</title>
        <authorList>
            <person name="Cao J."/>
            <person name="Maignien L."/>
            <person name="Shao Z."/>
            <person name="Alain K."/>
            <person name="Jebbar M."/>
        </authorList>
    </citation>
    <scope>NUCLEOTIDE SEQUENCE</scope>
    <source>
        <strain evidence="4">NBRC 103626</strain>
    </source>
</reference>
<dbReference type="GO" id="GO:0009289">
    <property type="term" value="C:pilus"/>
    <property type="evidence" value="ECO:0007669"/>
    <property type="project" value="InterPro"/>
</dbReference>
<evidence type="ECO:0000256" key="2">
    <source>
        <dbReference type="ARBA" id="ARBA00022729"/>
    </source>
</evidence>
<gene>
    <name evidence="4" type="ORF">NBEOAGPD_1463</name>
</gene>
<evidence type="ECO:0000256" key="3">
    <source>
        <dbReference type="SAM" id="SignalP"/>
    </source>
</evidence>